<accession>A0ABX4TH82</accession>
<protein>
    <submittedName>
        <fullName evidence="1">Uncharacterized protein</fullName>
    </submittedName>
</protein>
<name>A0ABX4TH82_9HYPH</name>
<dbReference type="Proteomes" id="UP001190825">
    <property type="component" value="Unassembled WGS sequence"/>
</dbReference>
<reference evidence="1 2" key="1">
    <citation type="journal article" date="2018" name="FEMS Microbiol. Ecol.">
        <title>Co-invading symbiotic mutualists of Medicago polymorpha retain high ancestral diversity and contain diverse accessory genomes.</title>
        <authorList>
            <person name="Porter S.S."/>
            <person name="Faber-Hammond J.J."/>
            <person name="Friesen M.L."/>
        </authorList>
    </citation>
    <scope>NUCLEOTIDE SEQUENCE [LARGE SCALE GENOMIC DNA]</scope>
    <source>
        <strain evidence="1 2">Str16</strain>
    </source>
</reference>
<evidence type="ECO:0000313" key="2">
    <source>
        <dbReference type="Proteomes" id="UP001190825"/>
    </source>
</evidence>
<sequence>MRTWVESGQDPARFWRLTVREITIVLEGCANRLKRQHNERAWLAWHIEALARQTRLPKLKTLLHGAPGKRRMSPEEIEAVARTWLASRQRKNHDISGHRRPPG</sequence>
<gene>
    <name evidence="1" type="ORF">BMJ33_22160</name>
</gene>
<keyword evidence="2" id="KW-1185">Reference proteome</keyword>
<dbReference type="RefSeq" id="WP_018208005.1">
    <property type="nucleotide sequence ID" value="NZ_NBUC01000110.1"/>
</dbReference>
<comment type="caution">
    <text evidence="1">The sequence shown here is derived from an EMBL/GenBank/DDBJ whole genome shotgun (WGS) entry which is preliminary data.</text>
</comment>
<evidence type="ECO:0000313" key="1">
    <source>
        <dbReference type="EMBL" id="PLT99626.1"/>
    </source>
</evidence>
<proteinExistence type="predicted"/>
<dbReference type="EMBL" id="NBUC01000110">
    <property type="protein sequence ID" value="PLT99626.1"/>
    <property type="molecule type" value="Genomic_DNA"/>
</dbReference>
<organism evidence="1 2">
    <name type="scientific">Sinorhizobium medicae</name>
    <dbReference type="NCBI Taxonomy" id="110321"/>
    <lineage>
        <taxon>Bacteria</taxon>
        <taxon>Pseudomonadati</taxon>
        <taxon>Pseudomonadota</taxon>
        <taxon>Alphaproteobacteria</taxon>
        <taxon>Hyphomicrobiales</taxon>
        <taxon>Rhizobiaceae</taxon>
        <taxon>Sinorhizobium/Ensifer group</taxon>
        <taxon>Sinorhizobium</taxon>
    </lineage>
</organism>